<accession>A0A5A8EBH5</accession>
<evidence type="ECO:0000313" key="5">
    <source>
        <dbReference type="Proteomes" id="UP000322899"/>
    </source>
</evidence>
<keyword evidence="2" id="KW-0812">Transmembrane</keyword>
<feature type="transmembrane region" description="Helical" evidence="2">
    <location>
        <begin position="210"/>
        <end position="227"/>
    </location>
</feature>
<feature type="transmembrane region" description="Helical" evidence="2">
    <location>
        <begin position="1411"/>
        <end position="1431"/>
    </location>
</feature>
<feature type="compositionally biased region" description="Low complexity" evidence="1">
    <location>
        <begin position="1195"/>
        <end position="1204"/>
    </location>
</feature>
<feature type="transmembrane region" description="Helical" evidence="2">
    <location>
        <begin position="305"/>
        <end position="325"/>
    </location>
</feature>
<feature type="region of interest" description="Disordered" evidence="1">
    <location>
        <begin position="422"/>
        <end position="466"/>
    </location>
</feature>
<evidence type="ECO:0000259" key="3">
    <source>
        <dbReference type="Pfam" id="PF25474"/>
    </source>
</evidence>
<feature type="transmembrane region" description="Helical" evidence="2">
    <location>
        <begin position="167"/>
        <end position="190"/>
    </location>
</feature>
<feature type="transmembrane region" description="Helical" evidence="2">
    <location>
        <begin position="903"/>
        <end position="928"/>
    </location>
</feature>
<keyword evidence="2" id="KW-0472">Membrane</keyword>
<keyword evidence="2" id="KW-1133">Transmembrane helix</keyword>
<feature type="transmembrane region" description="Helical" evidence="2">
    <location>
        <begin position="239"/>
        <end position="260"/>
    </location>
</feature>
<feature type="compositionally biased region" description="Acidic residues" evidence="1">
    <location>
        <begin position="1178"/>
        <end position="1194"/>
    </location>
</feature>
<dbReference type="InterPro" id="IPR057352">
    <property type="entry name" value="TPR_TmcB/C"/>
</dbReference>
<feature type="region of interest" description="Disordered" evidence="1">
    <location>
        <begin position="851"/>
        <end position="871"/>
    </location>
</feature>
<feature type="transmembrane region" description="Helical" evidence="2">
    <location>
        <begin position="39"/>
        <end position="60"/>
    </location>
</feature>
<sequence>MSAPAPSLVTRVTNAVFGVFSVLSSRPSRRGLVESSSPLLPFVAPLLLVIDAVQVVGLVVRTGQSWPAELANISEQVFGLLRILLALFQWQAIALTASMVIVWASLINAGLVAWAFAYNKHQWIFPIRTLGVLVAFATSIGFIPLLEQLLLAIADPSSLTSDSVGAVVLRAAAAVSAVLFVPFALTGSLLVFEGDPGSTSSSMRAPSGSINALVTTARCVFVVVAMFRFDANSTWLANFVFLVVAGVVLAAVVTRLPYYLHWPSRLQAALYAGIAWIALGTLVLDVVRRRLDGDELTNEATIMDIAVPWVIATPVAMFVGLRAVIVREAMVEATARDLIDVLSAVHARRQKAAAAMSPAHRGVRFGASAGVLRAPSGRGSLGGMSAQSLTVGSIVDAPSKGVPGALPAAEGGSSHEVVTLYSAPRGKSDPDMVVDDVPGEEGGGATDEKAPSQDVTGADTEDPQMRRGSAISFDERAGLAAGPKQDLPVELAMWRCCVRLSMCCRRSDSGVAPVAGNRTSSGQPLTAAASSSEVKSSGRNGLREVGSSLRIDVSARHGKEPPATDQQEAAAQPVFSADKALLAVVQDCPRARIVLAKLMTSPVLVELAARSALRWRGLSTSAKLAACFVIYEAGIACFPSGAGVRIHFARTVEATTADTHRALSLLRAAASCGPAFNERFAIFHRLKEAEQSRQTTSLGKSAHGLGSADYLEFKKLEKLATSSHIKAIKQLKRIWGRVAQWERQGTARPSETAMKPLAKRIRHLAHASDRATSAYVQLVSKYPRATPLLRQFGCFLLEVRSRPDGADALFARADEVEDEDSTVGLARAESGSSAAPKSVVSFGMSSAMQNALGGGSGTGGTSEGGSKQSMLSSEGSFAGLLERSHNKIRDDDFRAVADLQRGVGMGVLVMAGLMIGALGITVIMLDAFQSSINSTYMSAQRAERMQQGLYGARSVQLASAGVNDSLWNDYREATLDATTHADLANQELRASEGSGAVAMFMHSKPLLVHDARDAGAHRRQLGSDGAARSSPRLQGAERVSNPADLFQDSLMALRRIASESRRESLTLESVRLRPDWFFAMANVQQVLLPALAATTSLYELNDEALAVTFHAIQIGILVTLLLTNASIFVVIYRPAAHRVSRSAVSLMDVAPAIVSLRTAESMVSMYQRADRRMHGEEDAMESDDDDEEEEEEPGAPESEAAAGAAGAGSEEGGEIKDVVSASAVGSAGLLPGSAAVPGASTGKPLVAIAEEEDGESAPQSPSSKAHGQVAAEAAEADRDASSSASARTFGDDGSRLGGTSGDGMDVTAAAEHRSAASSEPHSRQLPPVRRANQREAAGSHDPSLDELLRSPTPLQGVATEEEQLKSGRAKAHAEHKAARTKLGCCVGVFDTASDGVPMHPTVRHVSMVSRVMIVVLFAIAGLQVITFTTAYSATELAAEEAAEIMAAASRSDAAMLAGMLLRELAIGDGEMVDPVSALVQARVAAAKARALHNSIRFGNARLHLHSSDQRYEPQRELLYGSGQATGTPPAHVLNTSSHLGVRTFLQQTKASLAEEIESFGLTAALNRYLSEAERMAASAAAALNVSIADFDAVSLIIAERNRAMILEGVTLRPDEHDDQATSLDTDGAVGPLGTNNTNASAPNSTVAHAHLRGLGGAGSGRGLSASSGHEAAPVPSDAELLPHVDAGGLNLTTYADWVVGHDLSELFSHEQYGHIGPAIEGPLMSALLQSIQLFREESEHTVQDELAVEASIMAANLTVLGLLYIMGLRAAIAALLQEAHLSHEFLDTLPVELLDEAPRDHAIHDFFMNGDDDDDDGVAGGKGALDTGMKRAQKEVAMV</sequence>
<gene>
    <name evidence="4" type="ORF">FNF27_03271</name>
</gene>
<dbReference type="Pfam" id="PF25474">
    <property type="entry name" value="TPR_TmcB"/>
    <property type="match status" value="1"/>
</dbReference>
<feature type="compositionally biased region" description="Gly residues" evidence="1">
    <location>
        <begin position="852"/>
        <end position="863"/>
    </location>
</feature>
<evidence type="ECO:0000256" key="1">
    <source>
        <dbReference type="SAM" id="MobiDB-lite"/>
    </source>
</evidence>
<feature type="transmembrane region" description="Helical" evidence="2">
    <location>
        <begin position="1076"/>
        <end position="1098"/>
    </location>
</feature>
<dbReference type="InterPro" id="IPR052994">
    <property type="entry name" value="Tiny_macrocysts_regulators"/>
</dbReference>
<protein>
    <recommendedName>
        <fullName evidence="3">TmcB/TmcC TPR repeats domain-containing protein</fullName>
    </recommendedName>
</protein>
<proteinExistence type="predicted"/>
<feature type="region of interest" description="Disordered" evidence="1">
    <location>
        <begin position="511"/>
        <end position="541"/>
    </location>
</feature>
<comment type="caution">
    <text evidence="4">The sequence shown here is derived from an EMBL/GenBank/DDBJ whole genome shotgun (WGS) entry which is preliminary data.</text>
</comment>
<dbReference type="Proteomes" id="UP000322899">
    <property type="component" value="Unassembled WGS sequence"/>
</dbReference>
<dbReference type="PANTHER" id="PTHR31600:SF2">
    <property type="entry name" value="GAMETE ENRICHED GENE 10 PROTEIN-RELATED"/>
    <property type="match status" value="1"/>
</dbReference>
<feature type="region of interest" description="Disordered" evidence="1">
    <location>
        <begin position="1171"/>
        <end position="1213"/>
    </location>
</feature>
<feature type="region of interest" description="Disordered" evidence="1">
    <location>
        <begin position="1251"/>
        <end position="1349"/>
    </location>
</feature>
<feature type="region of interest" description="Disordered" evidence="1">
    <location>
        <begin position="1018"/>
        <end position="1038"/>
    </location>
</feature>
<dbReference type="EMBL" id="VLTO01000015">
    <property type="protein sequence ID" value="KAA0175263.1"/>
    <property type="molecule type" value="Genomic_DNA"/>
</dbReference>
<feature type="compositionally biased region" description="Polar residues" evidence="1">
    <location>
        <begin position="517"/>
        <end position="539"/>
    </location>
</feature>
<evidence type="ECO:0000313" key="4">
    <source>
        <dbReference type="EMBL" id="KAA0175263.1"/>
    </source>
</evidence>
<feature type="transmembrane region" description="Helical" evidence="2">
    <location>
        <begin position="123"/>
        <end position="146"/>
    </location>
</feature>
<evidence type="ECO:0000256" key="2">
    <source>
        <dbReference type="SAM" id="Phobius"/>
    </source>
</evidence>
<feature type="transmembrane region" description="Helical" evidence="2">
    <location>
        <begin position="266"/>
        <end position="284"/>
    </location>
</feature>
<feature type="domain" description="TmcB/TmcC TPR repeats" evidence="3">
    <location>
        <begin position="708"/>
        <end position="821"/>
    </location>
</feature>
<dbReference type="OrthoDB" id="2114205at2759"/>
<reference evidence="4 5" key="1">
    <citation type="submission" date="2019-07" db="EMBL/GenBank/DDBJ databases">
        <title>Genomes of Cafeteria roenbergensis.</title>
        <authorList>
            <person name="Fischer M.G."/>
            <person name="Hackl T."/>
            <person name="Roman M."/>
        </authorList>
    </citation>
    <scope>NUCLEOTIDE SEQUENCE [LARGE SCALE GENOMIC DNA]</scope>
    <source>
        <strain evidence="4 5">E4-10P</strain>
    </source>
</reference>
<feature type="transmembrane region" description="Helical" evidence="2">
    <location>
        <begin position="1110"/>
        <end position="1132"/>
    </location>
</feature>
<feature type="transmembrane region" description="Helical" evidence="2">
    <location>
        <begin position="92"/>
        <end position="117"/>
    </location>
</feature>
<dbReference type="PANTHER" id="PTHR31600">
    <property type="entry name" value="TINY MACROCYSTS PROTEIN B-RELATED"/>
    <property type="match status" value="1"/>
</dbReference>
<organism evidence="4 5">
    <name type="scientific">Cafeteria roenbergensis</name>
    <name type="common">Marine flagellate</name>
    <dbReference type="NCBI Taxonomy" id="33653"/>
    <lineage>
        <taxon>Eukaryota</taxon>
        <taxon>Sar</taxon>
        <taxon>Stramenopiles</taxon>
        <taxon>Bigyra</taxon>
        <taxon>Opalozoa</taxon>
        <taxon>Bicosoecida</taxon>
        <taxon>Cafeteriaceae</taxon>
        <taxon>Cafeteria</taxon>
    </lineage>
</organism>
<name>A0A5A8EBH5_CAFRO</name>